<evidence type="ECO:0000256" key="2">
    <source>
        <dbReference type="ARBA" id="ARBA00022722"/>
    </source>
</evidence>
<dbReference type="GO" id="GO:0004540">
    <property type="term" value="F:RNA nuclease activity"/>
    <property type="evidence" value="ECO:0007669"/>
    <property type="project" value="InterPro"/>
</dbReference>
<dbReference type="Gene3D" id="3.40.50.1010">
    <property type="entry name" value="5'-nuclease"/>
    <property type="match status" value="1"/>
</dbReference>
<keyword evidence="4 6" id="KW-0378">Hydrolase</keyword>
<feature type="binding site" evidence="6">
    <location>
        <position position="98"/>
    </location>
    <ligand>
        <name>Mg(2+)</name>
        <dbReference type="ChEBI" id="CHEBI:18420"/>
    </ligand>
</feature>
<dbReference type="EMBL" id="CM001403">
    <property type="protein sequence ID" value="EHQ25269.1"/>
    <property type="molecule type" value="Genomic_DNA"/>
</dbReference>
<dbReference type="eggNOG" id="COG1487">
    <property type="taxonomic scope" value="Bacteria"/>
</dbReference>
<evidence type="ECO:0000256" key="1">
    <source>
        <dbReference type="ARBA" id="ARBA00022649"/>
    </source>
</evidence>
<evidence type="ECO:0000256" key="3">
    <source>
        <dbReference type="ARBA" id="ARBA00022723"/>
    </source>
</evidence>
<evidence type="ECO:0000256" key="5">
    <source>
        <dbReference type="ARBA" id="ARBA00022842"/>
    </source>
</evidence>
<dbReference type="HOGENOM" id="CLU_118482_1_1_10"/>
<dbReference type="HAMAP" id="MF_00265">
    <property type="entry name" value="VapC_Nob1"/>
    <property type="match status" value="1"/>
</dbReference>
<keyword evidence="3 6" id="KW-0479">Metal-binding</keyword>
<dbReference type="GO" id="GO:0090729">
    <property type="term" value="F:toxin activity"/>
    <property type="evidence" value="ECO:0007669"/>
    <property type="project" value="UniProtKB-KW"/>
</dbReference>
<keyword evidence="5 6" id="KW-0460">Magnesium</keyword>
<dbReference type="SUPFAM" id="SSF88723">
    <property type="entry name" value="PIN domain-like"/>
    <property type="match status" value="1"/>
</dbReference>
<keyword evidence="2 6" id="KW-0540">Nuclease</keyword>
<evidence type="ECO:0000256" key="4">
    <source>
        <dbReference type="ARBA" id="ARBA00022801"/>
    </source>
</evidence>
<comment type="function">
    <text evidence="6">Toxic component of a toxin-antitoxin (TA) system. An RNase.</text>
</comment>
<keyword evidence="1 6" id="KW-1277">Toxin-antitoxin system</keyword>
<feature type="binding site" evidence="6">
    <location>
        <position position="7"/>
    </location>
    <ligand>
        <name>Mg(2+)</name>
        <dbReference type="ChEBI" id="CHEBI:18420"/>
    </ligand>
</feature>
<dbReference type="Proteomes" id="UP000002774">
    <property type="component" value="Chromosome"/>
</dbReference>
<dbReference type="PANTHER" id="PTHR42740">
    <property type="entry name" value="RIBONUCLEASE VAPC3"/>
    <property type="match status" value="1"/>
</dbReference>
<dbReference type="STRING" id="714943.Mucpa_1100"/>
<evidence type="ECO:0000313" key="9">
    <source>
        <dbReference type="Proteomes" id="UP000002774"/>
    </source>
</evidence>
<dbReference type="PANTHER" id="PTHR42740:SF1">
    <property type="entry name" value="RIBONUCLEASE VAPC3"/>
    <property type="match status" value="1"/>
</dbReference>
<proteinExistence type="inferred from homology"/>
<organism evidence="8 9">
    <name type="scientific">Mucilaginibacter paludis DSM 18603</name>
    <dbReference type="NCBI Taxonomy" id="714943"/>
    <lineage>
        <taxon>Bacteria</taxon>
        <taxon>Pseudomonadati</taxon>
        <taxon>Bacteroidota</taxon>
        <taxon>Sphingobacteriia</taxon>
        <taxon>Sphingobacteriales</taxon>
        <taxon>Sphingobacteriaceae</taxon>
        <taxon>Mucilaginibacter</taxon>
    </lineage>
</organism>
<dbReference type="InterPro" id="IPR002716">
    <property type="entry name" value="PIN_dom"/>
</dbReference>
<keyword evidence="6" id="KW-0800">Toxin</keyword>
<keyword evidence="9" id="KW-1185">Reference proteome</keyword>
<dbReference type="AlphaFoldDB" id="H1YF16"/>
<feature type="domain" description="PIN" evidence="7">
    <location>
        <begin position="4"/>
        <end position="122"/>
    </location>
</feature>
<evidence type="ECO:0000313" key="8">
    <source>
        <dbReference type="EMBL" id="EHQ25269.1"/>
    </source>
</evidence>
<comment type="cofactor">
    <cofactor evidence="6">
        <name>Mg(2+)</name>
        <dbReference type="ChEBI" id="CHEBI:18420"/>
    </cofactor>
</comment>
<dbReference type="RefSeq" id="WP_008504958.1">
    <property type="nucleotide sequence ID" value="NZ_CM001403.1"/>
</dbReference>
<dbReference type="CDD" id="cd18764">
    <property type="entry name" value="PIN_MtVapC3-like"/>
    <property type="match status" value="1"/>
</dbReference>
<dbReference type="GO" id="GO:0016787">
    <property type="term" value="F:hydrolase activity"/>
    <property type="evidence" value="ECO:0007669"/>
    <property type="project" value="UniProtKB-KW"/>
</dbReference>
<accession>H1YF16</accession>
<name>H1YF16_9SPHI</name>
<gene>
    <name evidence="6" type="primary">vapC</name>
    <name evidence="8" type="ORF">Mucpa_1100</name>
</gene>
<comment type="similarity">
    <text evidence="6">Belongs to the PINc/VapC protein family.</text>
</comment>
<reference evidence="8" key="1">
    <citation type="submission" date="2011-09" db="EMBL/GenBank/DDBJ databases">
        <title>The permanent draft genome of Mucilaginibacter paludis DSM 18603.</title>
        <authorList>
            <consortium name="US DOE Joint Genome Institute (JGI-PGF)"/>
            <person name="Lucas S."/>
            <person name="Han J."/>
            <person name="Lapidus A."/>
            <person name="Bruce D."/>
            <person name="Goodwin L."/>
            <person name="Pitluck S."/>
            <person name="Peters L."/>
            <person name="Kyrpides N."/>
            <person name="Mavromatis K."/>
            <person name="Ivanova N."/>
            <person name="Mikhailova N."/>
            <person name="Held B."/>
            <person name="Detter J.C."/>
            <person name="Tapia R."/>
            <person name="Han C."/>
            <person name="Land M."/>
            <person name="Hauser L."/>
            <person name="Markowitz V."/>
            <person name="Cheng J.-F."/>
            <person name="Hugenholtz P."/>
            <person name="Woyke T."/>
            <person name="Wu D."/>
            <person name="Tindall B."/>
            <person name="Brambilla E."/>
            <person name="Klenk H.-P."/>
            <person name="Eisen J.A."/>
        </authorList>
    </citation>
    <scope>NUCLEOTIDE SEQUENCE [LARGE SCALE GENOMIC DNA]</scope>
    <source>
        <strain evidence="8">DSM 18603</strain>
    </source>
</reference>
<evidence type="ECO:0000259" key="7">
    <source>
        <dbReference type="Pfam" id="PF01850"/>
    </source>
</evidence>
<sequence length="133" mass="15134">MNIILVDTSVWVNFFKGNSTRSSLHLKQSLSNTLVATCPTIVQEVLQGVRLDQDFAKIKSMFDETMQLREDQYQLSIESAILYRKLRSVGVTIRKPNDCLIATYAIKNNLAVLHDDKDFDFIAANSELRIVKP</sequence>
<evidence type="ECO:0000256" key="6">
    <source>
        <dbReference type="HAMAP-Rule" id="MF_00265"/>
    </source>
</evidence>
<dbReference type="InterPro" id="IPR029060">
    <property type="entry name" value="PIN-like_dom_sf"/>
</dbReference>
<dbReference type="Pfam" id="PF01850">
    <property type="entry name" value="PIN"/>
    <property type="match status" value="1"/>
</dbReference>
<protein>
    <recommendedName>
        <fullName evidence="6">Ribonuclease VapC</fullName>
        <shortName evidence="6">RNase VapC</shortName>
        <ecNumber evidence="6">3.1.-.-</ecNumber>
    </recommendedName>
    <alternativeName>
        <fullName evidence="6">Toxin VapC</fullName>
    </alternativeName>
</protein>
<dbReference type="InterPro" id="IPR022907">
    <property type="entry name" value="VapC_family"/>
</dbReference>
<dbReference type="GO" id="GO:0000287">
    <property type="term" value="F:magnesium ion binding"/>
    <property type="evidence" value="ECO:0007669"/>
    <property type="project" value="UniProtKB-UniRule"/>
</dbReference>
<dbReference type="EC" id="3.1.-.-" evidence="6"/>
<dbReference type="InterPro" id="IPR051749">
    <property type="entry name" value="PINc/VapC_TA_RNase"/>
</dbReference>